<dbReference type="RefSeq" id="WP_010888535.1">
    <property type="nucleotide sequence ID" value="NC_001263.1"/>
</dbReference>
<evidence type="ECO:0000313" key="3">
    <source>
        <dbReference type="Proteomes" id="UP000002524"/>
    </source>
</evidence>
<feature type="signal peptide" evidence="1">
    <location>
        <begin position="1"/>
        <end position="35"/>
    </location>
</feature>
<dbReference type="GeneID" id="69518140"/>
<keyword evidence="3" id="KW-1185">Reference proteome</keyword>
<dbReference type="EMBL" id="AE000513">
    <property type="protein sequence ID" value="AAF11459.1"/>
    <property type="molecule type" value="Genomic_DNA"/>
</dbReference>
<dbReference type="PIR" id="E75339">
    <property type="entry name" value="E75339"/>
</dbReference>
<evidence type="ECO:0008006" key="4">
    <source>
        <dbReference type="Google" id="ProtNLM"/>
    </source>
</evidence>
<dbReference type="OrthoDB" id="70262at2"/>
<gene>
    <name evidence="2" type="ordered locus">DR_1900</name>
</gene>
<evidence type="ECO:0000313" key="2">
    <source>
        <dbReference type="EMBL" id="AAF11459.1"/>
    </source>
</evidence>
<dbReference type="Proteomes" id="UP000002524">
    <property type="component" value="Chromosome 1"/>
</dbReference>
<dbReference type="InParanoid" id="Q9RT65"/>
<dbReference type="EnsemblBacteria" id="AAF11459">
    <property type="protein sequence ID" value="AAF11459"/>
    <property type="gene ID" value="DR_1900"/>
</dbReference>
<evidence type="ECO:0000256" key="1">
    <source>
        <dbReference type="SAM" id="SignalP"/>
    </source>
</evidence>
<dbReference type="PaxDb" id="243230-DR_1900"/>
<dbReference type="AlphaFoldDB" id="Q9RT65"/>
<feature type="chain" id="PRO_5009974232" description="DUF4402 domain-containing protein" evidence="1">
    <location>
        <begin position="36"/>
        <end position="212"/>
    </location>
</feature>
<name>Q9RT65_DEIRA</name>
<organism evidence="2 3">
    <name type="scientific">Deinococcus radiodurans (strain ATCC 13939 / DSM 20539 / JCM 16871 / CCUG 27074 / LMG 4051 / NBRC 15346 / NCIMB 9279 / VKM B-1422 / R1)</name>
    <dbReference type="NCBI Taxonomy" id="243230"/>
    <lineage>
        <taxon>Bacteria</taxon>
        <taxon>Thermotogati</taxon>
        <taxon>Deinococcota</taxon>
        <taxon>Deinococci</taxon>
        <taxon>Deinococcales</taxon>
        <taxon>Deinococcaceae</taxon>
        <taxon>Deinococcus</taxon>
    </lineage>
</organism>
<sequence length="212" mass="22474">MAAASKRQRWNRRAGCGLRPLVLFLALGGSGQAQLVAPAVTITPGAAPPPRAELARRVLVQPARAEQYLQRGYTAANLSFSLLSEVSTEVILRPRDPRTVFRGPADGRVQLSAYAAQSVSFVVMAAHAGTVDILNREGTVIAQATYDVRPPKAVNQSASLGYNPFDGRTSLGYSVSLVPTSIFAPSLGVSAGLSFNPAQDRVDGSVSLNVRW</sequence>
<protein>
    <recommendedName>
        <fullName evidence="4">DUF4402 domain-containing protein</fullName>
    </recommendedName>
</protein>
<dbReference type="HOGENOM" id="CLU_1352780_0_0_0"/>
<dbReference type="KEGG" id="dra:DR_1900"/>
<accession>Q9RT65</accession>
<proteinExistence type="predicted"/>
<reference evidence="2 3" key="1">
    <citation type="journal article" date="1999" name="Science">
        <title>Genome sequence of the radioresistant bacterium Deinococcus radiodurans R1.</title>
        <authorList>
            <person name="White O."/>
            <person name="Eisen J.A."/>
            <person name="Heidelberg J.F."/>
            <person name="Hickey E.K."/>
            <person name="Peterson J.D."/>
            <person name="Dodson R.J."/>
            <person name="Haft D.H."/>
            <person name="Gwinn M.L."/>
            <person name="Nelson W.C."/>
            <person name="Richardson D.L."/>
            <person name="Moffat K.S."/>
            <person name="Qin H."/>
            <person name="Jiang L."/>
            <person name="Pamphile W."/>
            <person name="Crosby M."/>
            <person name="Shen M."/>
            <person name="Vamathevan J.J."/>
            <person name="Lam P."/>
            <person name="McDonald L."/>
            <person name="Utterback T."/>
            <person name="Zalewski C."/>
            <person name="Makarova K.S."/>
            <person name="Aravind L."/>
            <person name="Daly M.J."/>
            <person name="Minton K.W."/>
            <person name="Fleischmann R.D."/>
            <person name="Ketchum K.A."/>
            <person name="Nelson K.E."/>
            <person name="Salzberg S."/>
            <person name="Smith H.O."/>
            <person name="Venter J.C."/>
            <person name="Fraser C.M."/>
        </authorList>
    </citation>
    <scope>NUCLEOTIDE SEQUENCE [LARGE SCALE GENOMIC DNA]</scope>
    <source>
        <strain evidence="3">ATCC 13939 / DSM 20539 / JCM 16871 / LMG 4051 / NBRC 15346 / NCIMB 9279 / R1 / VKM B-1422</strain>
    </source>
</reference>
<dbReference type="STRING" id="243230.DR_1900"/>
<keyword evidence="1" id="KW-0732">Signal</keyword>
<dbReference type="PATRIC" id="fig|243230.17.peg.2115"/>